<protein>
    <submittedName>
        <fullName evidence="1">Uncharacterized protein</fullName>
    </submittedName>
</protein>
<organism evidence="1 2">
    <name type="scientific">Colletotrichum phormii</name>
    <dbReference type="NCBI Taxonomy" id="359342"/>
    <lineage>
        <taxon>Eukaryota</taxon>
        <taxon>Fungi</taxon>
        <taxon>Dikarya</taxon>
        <taxon>Ascomycota</taxon>
        <taxon>Pezizomycotina</taxon>
        <taxon>Sordariomycetes</taxon>
        <taxon>Hypocreomycetidae</taxon>
        <taxon>Glomerellales</taxon>
        <taxon>Glomerellaceae</taxon>
        <taxon>Colletotrichum</taxon>
        <taxon>Colletotrichum acutatum species complex</taxon>
    </lineage>
</organism>
<sequence>MLAAGIEIVVRLCGREGTRPALTGPAGSLRRAAQEAQIKHEKAIKDRALRQAQGRIDFGCAFPFTDIPSVVQSGFNQAKTIFSGKGDIKVLDHYQLAMNCLAENIDDPLCCLMLMITLTVCSSSETPEVAQGSREFSMAAKRKDPGQLALVMVTRMMWFLYPRLFPWAKNSGGTAYDVGEMTKKIEHKGCSNRMLQAVGWVTSKSKRDSPRNTDLQLRSQEELLETLRGLQLAIKRPEDFIGIIFHSQDDIWVERCGSLVNRAA</sequence>
<keyword evidence="2" id="KW-1185">Reference proteome</keyword>
<gene>
    <name evidence="1" type="ORF">BDP81DRAFT_443802</name>
</gene>
<evidence type="ECO:0000313" key="2">
    <source>
        <dbReference type="Proteomes" id="UP001243989"/>
    </source>
</evidence>
<accession>A0AAJ0E764</accession>
<proteinExistence type="predicted"/>
<dbReference type="RefSeq" id="XP_060437384.1">
    <property type="nucleotide sequence ID" value="XM_060591762.1"/>
</dbReference>
<dbReference type="EMBL" id="JAHMHQ010000055">
    <property type="protein sequence ID" value="KAK1613509.1"/>
    <property type="molecule type" value="Genomic_DNA"/>
</dbReference>
<name>A0AAJ0E764_9PEZI</name>
<dbReference type="Proteomes" id="UP001243989">
    <property type="component" value="Unassembled WGS sequence"/>
</dbReference>
<comment type="caution">
    <text evidence="1">The sequence shown here is derived from an EMBL/GenBank/DDBJ whole genome shotgun (WGS) entry which is preliminary data.</text>
</comment>
<evidence type="ECO:0000313" key="1">
    <source>
        <dbReference type="EMBL" id="KAK1613509.1"/>
    </source>
</evidence>
<dbReference type="AlphaFoldDB" id="A0AAJ0E764"/>
<dbReference type="GeneID" id="85476624"/>
<reference evidence="1" key="1">
    <citation type="submission" date="2021-06" db="EMBL/GenBank/DDBJ databases">
        <title>Comparative genomics, transcriptomics and evolutionary studies reveal genomic signatures of adaptation to plant cell wall in hemibiotrophic fungi.</title>
        <authorList>
            <consortium name="DOE Joint Genome Institute"/>
            <person name="Baroncelli R."/>
            <person name="Diaz J.F."/>
            <person name="Benocci T."/>
            <person name="Peng M."/>
            <person name="Battaglia E."/>
            <person name="Haridas S."/>
            <person name="Andreopoulos W."/>
            <person name="Labutti K."/>
            <person name="Pangilinan J."/>
            <person name="Floch G.L."/>
            <person name="Makela M.R."/>
            <person name="Henrissat B."/>
            <person name="Grigoriev I.V."/>
            <person name="Crouch J.A."/>
            <person name="De Vries R.P."/>
            <person name="Sukno S.A."/>
            <person name="Thon M.R."/>
        </authorList>
    </citation>
    <scope>NUCLEOTIDE SEQUENCE</scope>
    <source>
        <strain evidence="1">CBS 102054</strain>
    </source>
</reference>